<dbReference type="Gene3D" id="1.10.540.10">
    <property type="entry name" value="Acyl-CoA dehydrogenase/oxidase, N-terminal domain"/>
    <property type="match status" value="1"/>
</dbReference>
<keyword evidence="10" id="KW-1185">Reference proteome</keyword>
<dbReference type="PANTHER" id="PTHR43884:SF12">
    <property type="entry name" value="ISOVALERYL-COA DEHYDROGENASE, MITOCHONDRIAL-RELATED"/>
    <property type="match status" value="1"/>
</dbReference>
<dbReference type="InterPro" id="IPR009075">
    <property type="entry name" value="AcylCo_DH/oxidase_C"/>
</dbReference>
<dbReference type="Pfam" id="PF02771">
    <property type="entry name" value="Acyl-CoA_dh_N"/>
    <property type="match status" value="1"/>
</dbReference>
<evidence type="ECO:0000256" key="4">
    <source>
        <dbReference type="ARBA" id="ARBA00022827"/>
    </source>
</evidence>
<evidence type="ECO:0000256" key="1">
    <source>
        <dbReference type="ARBA" id="ARBA00001974"/>
    </source>
</evidence>
<name>A0ABQ5ZS93_9HYPH</name>
<dbReference type="InterPro" id="IPR037069">
    <property type="entry name" value="AcylCoA_DH/ox_N_sf"/>
</dbReference>
<dbReference type="Proteomes" id="UP001156702">
    <property type="component" value="Unassembled WGS sequence"/>
</dbReference>
<dbReference type="InterPro" id="IPR036250">
    <property type="entry name" value="AcylCo_DH-like_C"/>
</dbReference>
<dbReference type="InterPro" id="IPR046373">
    <property type="entry name" value="Acyl-CoA_Oxase/DH_mid-dom_sf"/>
</dbReference>
<gene>
    <name evidence="9" type="ORF">GCM10007923_62170</name>
</gene>
<dbReference type="InterPro" id="IPR006091">
    <property type="entry name" value="Acyl-CoA_Oxase/DH_mid-dom"/>
</dbReference>
<comment type="similarity">
    <text evidence="2 5">Belongs to the acyl-CoA dehydrogenase family.</text>
</comment>
<evidence type="ECO:0000256" key="5">
    <source>
        <dbReference type="RuleBase" id="RU362125"/>
    </source>
</evidence>
<dbReference type="SUPFAM" id="SSF56645">
    <property type="entry name" value="Acyl-CoA dehydrogenase NM domain-like"/>
    <property type="match status" value="1"/>
</dbReference>
<evidence type="ECO:0000313" key="10">
    <source>
        <dbReference type="Proteomes" id="UP001156702"/>
    </source>
</evidence>
<dbReference type="RefSeq" id="WP_244770567.1">
    <property type="nucleotide sequence ID" value="NZ_BSOP01000067.1"/>
</dbReference>
<dbReference type="Pfam" id="PF02770">
    <property type="entry name" value="Acyl-CoA_dh_M"/>
    <property type="match status" value="1"/>
</dbReference>
<dbReference type="EMBL" id="BSOP01000067">
    <property type="protein sequence ID" value="GLR54996.1"/>
    <property type="molecule type" value="Genomic_DNA"/>
</dbReference>
<keyword evidence="3 5" id="KW-0285">Flavoprotein</keyword>
<evidence type="ECO:0000256" key="3">
    <source>
        <dbReference type="ARBA" id="ARBA00022630"/>
    </source>
</evidence>
<evidence type="ECO:0000259" key="7">
    <source>
        <dbReference type="Pfam" id="PF02770"/>
    </source>
</evidence>
<organism evidence="9 10">
    <name type="scientific">Shinella yambaruensis</name>
    <dbReference type="NCBI Taxonomy" id="415996"/>
    <lineage>
        <taxon>Bacteria</taxon>
        <taxon>Pseudomonadati</taxon>
        <taxon>Pseudomonadota</taxon>
        <taxon>Alphaproteobacteria</taxon>
        <taxon>Hyphomicrobiales</taxon>
        <taxon>Rhizobiaceae</taxon>
        <taxon>Shinella</taxon>
    </lineage>
</organism>
<reference evidence="10" key="1">
    <citation type="journal article" date="2019" name="Int. J. Syst. Evol. Microbiol.">
        <title>The Global Catalogue of Microorganisms (GCM) 10K type strain sequencing project: providing services to taxonomists for standard genome sequencing and annotation.</title>
        <authorList>
            <consortium name="The Broad Institute Genomics Platform"/>
            <consortium name="The Broad Institute Genome Sequencing Center for Infectious Disease"/>
            <person name="Wu L."/>
            <person name="Ma J."/>
        </authorList>
    </citation>
    <scope>NUCLEOTIDE SEQUENCE [LARGE SCALE GENOMIC DNA]</scope>
    <source>
        <strain evidence="10">NBRC 102122</strain>
    </source>
</reference>
<accession>A0ABQ5ZS93</accession>
<dbReference type="PANTHER" id="PTHR43884">
    <property type="entry name" value="ACYL-COA DEHYDROGENASE"/>
    <property type="match status" value="1"/>
</dbReference>
<comment type="cofactor">
    <cofactor evidence="1 5">
        <name>FAD</name>
        <dbReference type="ChEBI" id="CHEBI:57692"/>
    </cofactor>
</comment>
<feature type="domain" description="Acyl-CoA dehydrogenase/oxidase C-terminal" evidence="6">
    <location>
        <begin position="229"/>
        <end position="377"/>
    </location>
</feature>
<evidence type="ECO:0000259" key="8">
    <source>
        <dbReference type="Pfam" id="PF02771"/>
    </source>
</evidence>
<keyword evidence="4 5" id="KW-0274">FAD</keyword>
<dbReference type="InterPro" id="IPR009100">
    <property type="entry name" value="AcylCoA_DH/oxidase_NM_dom_sf"/>
</dbReference>
<evidence type="ECO:0000313" key="9">
    <source>
        <dbReference type="EMBL" id="GLR54996.1"/>
    </source>
</evidence>
<feature type="domain" description="Acyl-CoA dehydrogenase/oxidase N-terminal" evidence="8">
    <location>
        <begin position="9"/>
        <end position="117"/>
    </location>
</feature>
<dbReference type="InterPro" id="IPR013786">
    <property type="entry name" value="AcylCoA_DH/ox_N"/>
</dbReference>
<evidence type="ECO:0000256" key="2">
    <source>
        <dbReference type="ARBA" id="ARBA00009347"/>
    </source>
</evidence>
<dbReference type="Pfam" id="PF00441">
    <property type="entry name" value="Acyl-CoA_dh_1"/>
    <property type="match status" value="1"/>
</dbReference>
<dbReference type="Gene3D" id="1.20.140.10">
    <property type="entry name" value="Butyryl-CoA Dehydrogenase, subunit A, domain 3"/>
    <property type="match status" value="1"/>
</dbReference>
<dbReference type="PIRSF" id="PIRSF016578">
    <property type="entry name" value="HsaA"/>
    <property type="match status" value="1"/>
</dbReference>
<dbReference type="Gene3D" id="2.40.110.10">
    <property type="entry name" value="Butyryl-CoA Dehydrogenase, subunit A, domain 2"/>
    <property type="match status" value="1"/>
</dbReference>
<feature type="domain" description="Acyl-CoA oxidase/dehydrogenase middle" evidence="7">
    <location>
        <begin position="121"/>
        <end position="215"/>
    </location>
</feature>
<evidence type="ECO:0000259" key="6">
    <source>
        <dbReference type="Pfam" id="PF00441"/>
    </source>
</evidence>
<sequence length="379" mass="41137">MIRDAEVLNALVEMVHRFVRERLLPAEARVEEDNAIPPEIIAEMRALGLFGMSIPEEHGGLGLTMEEEVRVAFELGYASPAFRSVIGTNNGIGSQGIIADGTEAQKQYWLPRMATGEVIGSFALTEPDVGSDAGAVKTTARRDGDHYILNGTKRYITNAPVADVFTVMARTGGPGPAGVTAFLVPKDNPGLSLGPIDRKMGQRGTRTSDVIFDNCRIPADSVIGGVEGVGFKTAMKVLNRGRLHISAVCVGAAERLCDEAVRFARERVQFGKPIAEHQLIQAMLADSSTEAFAGRAMVLEAARRFDAGDRVIQQAASAKLFCSEMVGRVADRAVQIHGGAGYMQDYPVEHFYRDVRLFRLYEGTSQIQQLIIAREMLNA</sequence>
<proteinExistence type="inferred from homology"/>
<comment type="caution">
    <text evidence="9">The sequence shown here is derived from an EMBL/GenBank/DDBJ whole genome shotgun (WGS) entry which is preliminary data.</text>
</comment>
<keyword evidence="5" id="KW-0560">Oxidoreductase</keyword>
<dbReference type="SUPFAM" id="SSF47203">
    <property type="entry name" value="Acyl-CoA dehydrogenase C-terminal domain-like"/>
    <property type="match status" value="1"/>
</dbReference>
<protein>
    <submittedName>
        <fullName evidence="9">Acyl-CoA dehydrogenase</fullName>
    </submittedName>
</protein>